<organism evidence="1 2">
    <name type="scientific">Acetobacter orleanensis</name>
    <dbReference type="NCBI Taxonomy" id="104099"/>
    <lineage>
        <taxon>Bacteria</taxon>
        <taxon>Pseudomonadati</taxon>
        <taxon>Pseudomonadota</taxon>
        <taxon>Alphaproteobacteria</taxon>
        <taxon>Acetobacterales</taxon>
        <taxon>Acetobacteraceae</taxon>
        <taxon>Acetobacter</taxon>
    </lineage>
</organism>
<sequence length="363" mass="39608">MISFSRSTFATWWVEQNAIVLRKAAARWLPARLKTVFNGIQSRYATPTVVIHPGTQSLTLLPQSPDTPPHVVPATPDGMAQLATLCASRKPLQRLPLGRKRSPLGVRVIVPGLIILQRVVRLPTSAAADADSFVRYQMDRIVPFAPEEILWGLSPLSTDAPTDTEFLLGITPLLPLAPWLDAFKAAHLKPVALASQTDGSTPSLPLSDHEHSTRPSRTLVTVAALALGLTLGVPFIWQAVADYRLTTQLENLQPQRLVAETLRSRTEALTNSNTLLNHEAQRVGSPLTLLAKLTNALPDTTFLDSLSLKQGQITLEGQSKEAARLIGLLEKENAMRDPRFVGPLLRLPEGRGESFTLHGSVQN</sequence>
<dbReference type="AlphaFoldDB" id="A0A4Y3TP74"/>
<gene>
    <name evidence="1" type="ORF">AOR01nite_20300</name>
</gene>
<dbReference type="STRING" id="104099.AD949_04070"/>
<dbReference type="EMBL" id="BJMU01000013">
    <property type="protein sequence ID" value="GEB83553.1"/>
    <property type="molecule type" value="Genomic_DNA"/>
</dbReference>
<dbReference type="PANTHER" id="PTHR40278">
    <property type="entry name" value="DNA UTILIZATION PROTEIN HOFN"/>
    <property type="match status" value="1"/>
</dbReference>
<evidence type="ECO:0000313" key="1">
    <source>
        <dbReference type="EMBL" id="GEB83553.1"/>
    </source>
</evidence>
<dbReference type="InterPro" id="IPR007813">
    <property type="entry name" value="PilN"/>
</dbReference>
<dbReference type="InterPro" id="IPR052534">
    <property type="entry name" value="Extracell_DNA_Util/SecSys_Comp"/>
</dbReference>
<protein>
    <recommendedName>
        <fullName evidence="3">General secretion pathway protein L</fullName>
    </recommendedName>
</protein>
<name>A0A4Y3TP74_9PROT</name>
<evidence type="ECO:0000313" key="2">
    <source>
        <dbReference type="Proteomes" id="UP000317617"/>
    </source>
</evidence>
<comment type="caution">
    <text evidence="1">The sequence shown here is derived from an EMBL/GenBank/DDBJ whole genome shotgun (WGS) entry which is preliminary data.</text>
</comment>
<accession>A0A4Y3TP74</accession>
<dbReference type="PANTHER" id="PTHR40278:SF1">
    <property type="entry name" value="DNA UTILIZATION PROTEIN HOFN"/>
    <property type="match status" value="1"/>
</dbReference>
<evidence type="ECO:0008006" key="3">
    <source>
        <dbReference type="Google" id="ProtNLM"/>
    </source>
</evidence>
<keyword evidence="2" id="KW-1185">Reference proteome</keyword>
<reference evidence="1 2" key="1">
    <citation type="submission" date="2019-06" db="EMBL/GenBank/DDBJ databases">
        <title>Whole genome shotgun sequence of Acetobacter orleanensis NBRC 13752.</title>
        <authorList>
            <person name="Hosoyama A."/>
            <person name="Uohara A."/>
            <person name="Ohji S."/>
            <person name="Ichikawa N."/>
        </authorList>
    </citation>
    <scope>NUCLEOTIDE SEQUENCE [LARGE SCALE GENOMIC DNA]</scope>
    <source>
        <strain evidence="1 2">NBRC 13752</strain>
    </source>
</reference>
<dbReference type="RefSeq" id="WP_061504635.1">
    <property type="nucleotide sequence ID" value="NZ_BJMU01000013.1"/>
</dbReference>
<dbReference type="Proteomes" id="UP000317617">
    <property type="component" value="Unassembled WGS sequence"/>
</dbReference>
<proteinExistence type="predicted"/>
<dbReference type="OrthoDB" id="7284406at2"/>
<dbReference type="Pfam" id="PF05137">
    <property type="entry name" value="PilN"/>
    <property type="match status" value="1"/>
</dbReference>